<dbReference type="STRING" id="360411.AC812_03445"/>
<feature type="coiled-coil region" evidence="1">
    <location>
        <begin position="206"/>
        <end position="240"/>
    </location>
</feature>
<gene>
    <name evidence="2" type="ORF">AC812_03445</name>
</gene>
<keyword evidence="3" id="KW-1185">Reference proteome</keyword>
<dbReference type="Gene3D" id="3.40.50.150">
    <property type="entry name" value="Vaccinia Virus protein VP39"/>
    <property type="match status" value="1"/>
</dbReference>
<dbReference type="Proteomes" id="UP000050514">
    <property type="component" value="Unassembled WGS sequence"/>
</dbReference>
<reference evidence="2 3" key="1">
    <citation type="submission" date="2015-07" db="EMBL/GenBank/DDBJ databases">
        <title>Draft genome of Bellilinea caldifistulae DSM 17877.</title>
        <authorList>
            <person name="Hemp J."/>
            <person name="Ward L.M."/>
            <person name="Pace L.A."/>
            <person name="Fischer W.W."/>
        </authorList>
    </citation>
    <scope>NUCLEOTIDE SEQUENCE [LARGE SCALE GENOMIC DNA]</scope>
    <source>
        <strain evidence="2 3">GOMI-1</strain>
    </source>
</reference>
<evidence type="ECO:0000256" key="1">
    <source>
        <dbReference type="SAM" id="Coils"/>
    </source>
</evidence>
<accession>A0A0P6XVY0</accession>
<evidence type="ECO:0000313" key="3">
    <source>
        <dbReference type="Proteomes" id="UP000050514"/>
    </source>
</evidence>
<dbReference type="Pfam" id="PF13489">
    <property type="entry name" value="Methyltransf_23"/>
    <property type="match status" value="1"/>
</dbReference>
<comment type="caution">
    <text evidence="2">The sequence shown here is derived from an EMBL/GenBank/DDBJ whole genome shotgun (WGS) entry which is preliminary data.</text>
</comment>
<protein>
    <recommendedName>
        <fullName evidence="4">Class I SAM-dependent methyltransferase</fullName>
    </recommendedName>
</protein>
<dbReference type="CDD" id="cd02440">
    <property type="entry name" value="AdoMet_MTases"/>
    <property type="match status" value="1"/>
</dbReference>
<dbReference type="EMBL" id="LGHJ01000009">
    <property type="protein sequence ID" value="KPL77597.1"/>
    <property type="molecule type" value="Genomic_DNA"/>
</dbReference>
<evidence type="ECO:0008006" key="4">
    <source>
        <dbReference type="Google" id="ProtNLM"/>
    </source>
</evidence>
<name>A0A0P6XVY0_9CHLR</name>
<dbReference type="AlphaFoldDB" id="A0A0P6XVY0"/>
<dbReference type="RefSeq" id="WP_061913604.1">
    <property type="nucleotide sequence ID" value="NZ_DF967971.1"/>
</dbReference>
<dbReference type="PANTHER" id="PTHR43861:SF6">
    <property type="entry name" value="METHYLTRANSFERASE TYPE 11"/>
    <property type="match status" value="1"/>
</dbReference>
<dbReference type="SUPFAM" id="SSF53335">
    <property type="entry name" value="S-adenosyl-L-methionine-dependent methyltransferases"/>
    <property type="match status" value="1"/>
</dbReference>
<keyword evidence="1" id="KW-0175">Coiled coil</keyword>
<dbReference type="InterPro" id="IPR029063">
    <property type="entry name" value="SAM-dependent_MTases_sf"/>
</dbReference>
<sequence length="287" mass="34016">MLSKYFDQYYYQHDCGIPYERNDHWLNFFGKIAQIIKTDLNPSSVLDAGCAMGFLVEKLRGYGIEAYGIDISEFAISQVHESIRPYCWVGSVSEEFNRDYDLIACIEVLEHLPKNEALRAIENFCRHTQMVLFSSSPFDYSESTHLNVNPVDYWSEQFAKHGFVRDWDFDATIITPWAVLYRKNDLTLPYIVKNYEKKYFLYLQENIAQREQLLKYKEELSRLSNQLFDLNSQIEKLETILRERDNAYNNIVNSTSWKVLMLLGRIRLRLFPNNSKMGRLYDKIIKR</sequence>
<evidence type="ECO:0000313" key="2">
    <source>
        <dbReference type="EMBL" id="KPL77597.1"/>
    </source>
</evidence>
<organism evidence="2 3">
    <name type="scientific">Bellilinea caldifistulae</name>
    <dbReference type="NCBI Taxonomy" id="360411"/>
    <lineage>
        <taxon>Bacteria</taxon>
        <taxon>Bacillati</taxon>
        <taxon>Chloroflexota</taxon>
        <taxon>Anaerolineae</taxon>
        <taxon>Anaerolineales</taxon>
        <taxon>Anaerolineaceae</taxon>
        <taxon>Bellilinea</taxon>
    </lineage>
</organism>
<dbReference type="OrthoDB" id="9791837at2"/>
<dbReference type="PANTHER" id="PTHR43861">
    <property type="entry name" value="TRANS-ACONITATE 2-METHYLTRANSFERASE-RELATED"/>
    <property type="match status" value="1"/>
</dbReference>
<proteinExistence type="predicted"/>